<dbReference type="PANTHER" id="PTHR15907">
    <property type="entry name" value="DUF614 FAMILY PROTEIN-RELATED"/>
    <property type="match status" value="1"/>
</dbReference>
<evidence type="ECO:0008006" key="4">
    <source>
        <dbReference type="Google" id="ProtNLM"/>
    </source>
</evidence>
<dbReference type="Ensembl" id="ENSNNAT00000007181.1">
    <property type="protein sequence ID" value="ENSNNAP00000006850.1"/>
    <property type="gene ID" value="ENSNNAG00000004626.1"/>
</dbReference>
<evidence type="ECO:0000313" key="3">
    <source>
        <dbReference type="Proteomes" id="UP000694559"/>
    </source>
</evidence>
<protein>
    <recommendedName>
        <fullName evidence="4">Placenta-specific gene 8 protein-like</fullName>
    </recommendedName>
</protein>
<evidence type="ECO:0000313" key="2">
    <source>
        <dbReference type="Ensembl" id="ENSNNAP00000006850.1"/>
    </source>
</evidence>
<dbReference type="Pfam" id="PF04749">
    <property type="entry name" value="PLAC8"/>
    <property type="match status" value="1"/>
</dbReference>
<name>A0A8C6X3H6_NAJNA</name>
<evidence type="ECO:0000256" key="1">
    <source>
        <dbReference type="ARBA" id="ARBA00009024"/>
    </source>
</evidence>
<reference evidence="2" key="2">
    <citation type="submission" date="2025-09" db="UniProtKB">
        <authorList>
            <consortium name="Ensembl"/>
        </authorList>
    </citation>
    <scope>IDENTIFICATION</scope>
</reference>
<comment type="similarity">
    <text evidence="1">Belongs to the cornifelin family.</text>
</comment>
<dbReference type="AlphaFoldDB" id="A0A8C6X3H6"/>
<keyword evidence="3" id="KW-1185">Reference proteome</keyword>
<organism evidence="2 3">
    <name type="scientific">Naja naja</name>
    <name type="common">Indian cobra</name>
    <dbReference type="NCBI Taxonomy" id="35670"/>
    <lineage>
        <taxon>Eukaryota</taxon>
        <taxon>Metazoa</taxon>
        <taxon>Chordata</taxon>
        <taxon>Craniata</taxon>
        <taxon>Vertebrata</taxon>
        <taxon>Euteleostomi</taxon>
        <taxon>Lepidosauria</taxon>
        <taxon>Squamata</taxon>
        <taxon>Bifurcata</taxon>
        <taxon>Unidentata</taxon>
        <taxon>Episquamata</taxon>
        <taxon>Toxicofera</taxon>
        <taxon>Serpentes</taxon>
        <taxon>Colubroidea</taxon>
        <taxon>Elapidae</taxon>
        <taxon>Elapinae</taxon>
        <taxon>Naja</taxon>
    </lineage>
</organism>
<sequence>MHAPFKDLLGMRKLSTMNAPSVIVTQPQMMVAVQTNRDYWLTDLCDCCSDCGVCFCGLFCFPCLGCQVASAMNECCCCGPTVTMRAVYRTKYNIPGSICNDMCIVGCCPLCSLCQIQRDIKKRKELGVFQRTSS</sequence>
<proteinExistence type="inferred from homology"/>
<dbReference type="OrthoDB" id="1045822at2759"/>
<dbReference type="InterPro" id="IPR006461">
    <property type="entry name" value="PLAC_motif_containing"/>
</dbReference>
<dbReference type="GeneTree" id="ENSGT00940000157329"/>
<dbReference type="NCBIfam" id="TIGR01571">
    <property type="entry name" value="A_thal_Cys_rich"/>
    <property type="match status" value="1"/>
</dbReference>
<reference evidence="2" key="1">
    <citation type="submission" date="2025-08" db="UniProtKB">
        <authorList>
            <consortium name="Ensembl"/>
        </authorList>
    </citation>
    <scope>IDENTIFICATION</scope>
</reference>
<dbReference type="Proteomes" id="UP000694559">
    <property type="component" value="Unplaced"/>
</dbReference>
<accession>A0A8C6X3H6</accession>